<reference evidence="3" key="1">
    <citation type="journal article" date="2021" name="PeerJ">
        <title>Extensive microbial diversity within the chicken gut microbiome revealed by metagenomics and culture.</title>
        <authorList>
            <person name="Gilroy R."/>
            <person name="Ravi A."/>
            <person name="Getino M."/>
            <person name="Pursley I."/>
            <person name="Horton D.L."/>
            <person name="Alikhan N.F."/>
            <person name="Baker D."/>
            <person name="Gharbi K."/>
            <person name="Hall N."/>
            <person name="Watson M."/>
            <person name="Adriaenssens E.M."/>
            <person name="Foster-Nyarko E."/>
            <person name="Jarju S."/>
            <person name="Secka A."/>
            <person name="Antonio M."/>
            <person name="Oren A."/>
            <person name="Chaudhuri R.R."/>
            <person name="La Ragione R."/>
            <person name="Hildebrand F."/>
            <person name="Pallen M.J."/>
        </authorList>
    </citation>
    <scope>NUCLEOTIDE SEQUENCE</scope>
    <source>
        <strain evidence="3">ChiGjej1B1-13045</strain>
    </source>
</reference>
<protein>
    <submittedName>
        <fullName evidence="3">Amidohydrolase</fullName>
    </submittedName>
</protein>
<accession>A0A9D2III5</accession>
<dbReference type="InterPro" id="IPR032466">
    <property type="entry name" value="Metal_Hydrolase"/>
</dbReference>
<organism evidence="3 4">
    <name type="scientific">Candidatus Mediterraneibacter stercorigallinarum</name>
    <dbReference type="NCBI Taxonomy" id="2838686"/>
    <lineage>
        <taxon>Bacteria</taxon>
        <taxon>Bacillati</taxon>
        <taxon>Bacillota</taxon>
        <taxon>Clostridia</taxon>
        <taxon>Lachnospirales</taxon>
        <taxon>Lachnospiraceae</taxon>
        <taxon>Mediterraneibacter</taxon>
    </lineage>
</organism>
<evidence type="ECO:0000313" key="3">
    <source>
        <dbReference type="EMBL" id="HIZ12358.1"/>
    </source>
</evidence>
<dbReference type="SUPFAM" id="SSF51338">
    <property type="entry name" value="Composite domain of metallo-dependent hydrolases"/>
    <property type="match status" value="1"/>
</dbReference>
<dbReference type="Proteomes" id="UP000824017">
    <property type="component" value="Unassembled WGS sequence"/>
</dbReference>
<feature type="domain" description="Amidohydrolase-related" evidence="2">
    <location>
        <begin position="78"/>
        <end position="420"/>
    </location>
</feature>
<evidence type="ECO:0000259" key="2">
    <source>
        <dbReference type="Pfam" id="PF01979"/>
    </source>
</evidence>
<dbReference type="Pfam" id="PF01979">
    <property type="entry name" value="Amidohydro_1"/>
    <property type="match status" value="1"/>
</dbReference>
<dbReference type="InterPro" id="IPR006680">
    <property type="entry name" value="Amidohydro-rel"/>
</dbReference>
<dbReference type="CDD" id="cd01298">
    <property type="entry name" value="ATZ_TRZ_like"/>
    <property type="match status" value="1"/>
</dbReference>
<dbReference type="EMBL" id="DXCD01000007">
    <property type="protein sequence ID" value="HIZ12358.1"/>
    <property type="molecule type" value="Genomic_DNA"/>
</dbReference>
<gene>
    <name evidence="3" type="ORF">H9817_00310</name>
</gene>
<dbReference type="AlphaFoldDB" id="A0A9D2III5"/>
<dbReference type="Gene3D" id="2.30.40.10">
    <property type="entry name" value="Urease, subunit C, domain 1"/>
    <property type="match status" value="1"/>
</dbReference>
<evidence type="ECO:0000313" key="4">
    <source>
        <dbReference type="Proteomes" id="UP000824017"/>
    </source>
</evidence>
<dbReference type="InterPro" id="IPR011059">
    <property type="entry name" value="Metal-dep_hydrolase_composite"/>
</dbReference>
<dbReference type="PANTHER" id="PTHR43794:SF11">
    <property type="entry name" value="AMIDOHYDROLASE-RELATED DOMAIN-CONTAINING PROTEIN"/>
    <property type="match status" value="1"/>
</dbReference>
<evidence type="ECO:0000256" key="1">
    <source>
        <dbReference type="ARBA" id="ARBA00022801"/>
    </source>
</evidence>
<name>A0A9D2III5_9FIRM</name>
<sequence>MRTRIYNARILTMEDGRKIFHGEIGIEDGKIIYVKEGQSGNSTGEGALSGREGGCPGMRNAQGTGAAWDEEIDAKGNLVMPGFKNAHTHSPMTFLRSYADDMKLQEWLFDKVFPAEAKLTGDDIYWLTKLAVMEYLTSGTTAVFDMYKLKKDSARAAEETGFRMVFCGDMNDFGGTVEEMEQDYLAYNKDPDSLLSYQIGFHAEYTTSREHMEQIAALAGKYEAPVCVHCSETKKEVEECRERSGMTPVAYMDFLGLFHNGGCLFHGVHMDDGDFDIIKERGISVVTNPASNLKLASGIAPVKRYLDMGIPVAIGTDGPASNNCLDMFREMFLVTGLQKVVCDDPEAVPAMDVLKMSAVNGAHAMGLTDCDTLAEGKRADLIMLDLMQPNMQPLHNIEKNIVYSGSKQNVKMTMINGKVVYRDGEFFIGESPETIYRNADRISERILG</sequence>
<dbReference type="Gene3D" id="3.20.20.140">
    <property type="entry name" value="Metal-dependent hydrolases"/>
    <property type="match status" value="1"/>
</dbReference>
<proteinExistence type="predicted"/>
<dbReference type="PANTHER" id="PTHR43794">
    <property type="entry name" value="AMINOHYDROLASE SSNA-RELATED"/>
    <property type="match status" value="1"/>
</dbReference>
<reference evidence="3" key="2">
    <citation type="submission" date="2021-04" db="EMBL/GenBank/DDBJ databases">
        <authorList>
            <person name="Gilroy R."/>
        </authorList>
    </citation>
    <scope>NUCLEOTIDE SEQUENCE</scope>
    <source>
        <strain evidence="3">ChiGjej1B1-13045</strain>
    </source>
</reference>
<dbReference type="GO" id="GO:0016810">
    <property type="term" value="F:hydrolase activity, acting on carbon-nitrogen (but not peptide) bonds"/>
    <property type="evidence" value="ECO:0007669"/>
    <property type="project" value="InterPro"/>
</dbReference>
<keyword evidence="1" id="KW-0378">Hydrolase</keyword>
<dbReference type="SUPFAM" id="SSF51556">
    <property type="entry name" value="Metallo-dependent hydrolases"/>
    <property type="match status" value="1"/>
</dbReference>
<dbReference type="InterPro" id="IPR050287">
    <property type="entry name" value="MTA/SAH_deaminase"/>
</dbReference>
<comment type="caution">
    <text evidence="3">The sequence shown here is derived from an EMBL/GenBank/DDBJ whole genome shotgun (WGS) entry which is preliminary data.</text>
</comment>